<name>A0A1D7UBM1_9HYPH</name>
<dbReference type="PANTHER" id="PTHR18966">
    <property type="entry name" value="IONOTROPIC GLUTAMATE RECEPTOR"/>
    <property type="match status" value="1"/>
</dbReference>
<evidence type="ECO:0000256" key="6">
    <source>
        <dbReference type="ARBA" id="ARBA00023136"/>
    </source>
</evidence>
<evidence type="ECO:0000256" key="5">
    <source>
        <dbReference type="ARBA" id="ARBA00023065"/>
    </source>
</evidence>
<keyword evidence="6 10" id="KW-0472">Membrane</keyword>
<keyword evidence="2" id="KW-0813">Transport</keyword>
<evidence type="ECO:0000256" key="2">
    <source>
        <dbReference type="ARBA" id="ARBA00022448"/>
    </source>
</evidence>
<dbReference type="Proteomes" id="UP000094969">
    <property type="component" value="Chromosome"/>
</dbReference>
<feature type="transmembrane region" description="Helical" evidence="10">
    <location>
        <begin position="108"/>
        <end position="128"/>
    </location>
</feature>
<evidence type="ECO:0000259" key="11">
    <source>
        <dbReference type="SMART" id="SM00062"/>
    </source>
</evidence>
<comment type="subcellular location">
    <subcellularLocation>
        <location evidence="1">Membrane</location>
        <topology evidence="1">Multi-pass membrane protein</topology>
    </subcellularLocation>
</comment>
<dbReference type="GO" id="GO:0016020">
    <property type="term" value="C:membrane"/>
    <property type="evidence" value="ECO:0007669"/>
    <property type="project" value="UniProtKB-SubCell"/>
</dbReference>
<dbReference type="SUPFAM" id="SSF81324">
    <property type="entry name" value="Voltage-gated potassium channels"/>
    <property type="match status" value="1"/>
</dbReference>
<evidence type="ECO:0000313" key="13">
    <source>
        <dbReference type="Proteomes" id="UP000094969"/>
    </source>
</evidence>
<evidence type="ECO:0000256" key="3">
    <source>
        <dbReference type="ARBA" id="ARBA00022692"/>
    </source>
</evidence>
<dbReference type="KEGG" id="bvv:BHK69_25365"/>
<dbReference type="SUPFAM" id="SSF53850">
    <property type="entry name" value="Periplasmic binding protein-like II"/>
    <property type="match status" value="1"/>
</dbReference>
<dbReference type="Pfam" id="PF00060">
    <property type="entry name" value="Lig_chan"/>
    <property type="match status" value="1"/>
</dbReference>
<dbReference type="GO" id="GO:0015276">
    <property type="term" value="F:ligand-gated monoatomic ion channel activity"/>
    <property type="evidence" value="ECO:0007669"/>
    <property type="project" value="InterPro"/>
</dbReference>
<dbReference type="AlphaFoldDB" id="A0A1D7UBM1"/>
<dbReference type="InterPro" id="IPR001638">
    <property type="entry name" value="Solute-binding_3/MltF_N"/>
</dbReference>
<dbReference type="Gene3D" id="1.10.287.70">
    <property type="match status" value="1"/>
</dbReference>
<dbReference type="STRING" id="1526658.BHK69_25365"/>
<feature type="transmembrane region" description="Helical" evidence="10">
    <location>
        <begin position="176"/>
        <end position="199"/>
    </location>
</feature>
<keyword evidence="5" id="KW-0406">Ion transport</keyword>
<proteinExistence type="predicted"/>
<keyword evidence="7" id="KW-0675">Receptor</keyword>
<gene>
    <name evidence="12" type="ORF">BHK69_25365</name>
</gene>
<dbReference type="InterPro" id="IPR001320">
    <property type="entry name" value="Iontro_rcpt_C"/>
</dbReference>
<dbReference type="EMBL" id="CP017147">
    <property type="protein sequence ID" value="AOO84768.1"/>
    <property type="molecule type" value="Genomic_DNA"/>
</dbReference>
<keyword evidence="8" id="KW-0325">Glycoprotein</keyword>
<dbReference type="Pfam" id="PF00497">
    <property type="entry name" value="SBP_bac_3"/>
    <property type="match status" value="1"/>
</dbReference>
<keyword evidence="9" id="KW-0407">Ion channel</keyword>
<dbReference type="Gene3D" id="3.40.190.10">
    <property type="entry name" value="Periplasmic binding protein-like II"/>
    <property type="match status" value="2"/>
</dbReference>
<evidence type="ECO:0000256" key="9">
    <source>
        <dbReference type="ARBA" id="ARBA00023303"/>
    </source>
</evidence>
<reference evidence="12 13" key="1">
    <citation type="journal article" date="2015" name="Antonie Van Leeuwenhoek">
        <title>Bosea vaviloviae sp. nov., a new species of slow-growing rhizobia isolated from nodules of the relict species Vavilovia formosa (Stev.) Fed.</title>
        <authorList>
            <person name="Safronova V.I."/>
            <person name="Kuznetsova I.G."/>
            <person name="Sazanova A.L."/>
            <person name="Kimeklis A.K."/>
            <person name="Belimov A.A."/>
            <person name="Andronov E.E."/>
            <person name="Pinaev A.G."/>
            <person name="Chizhevskaya E.P."/>
            <person name="Pukhaev A.R."/>
            <person name="Popov K.P."/>
            <person name="Willems A."/>
            <person name="Tikhonovich I.A."/>
        </authorList>
    </citation>
    <scope>NUCLEOTIDE SEQUENCE [LARGE SCALE GENOMIC DNA]</scope>
    <source>
        <strain evidence="12 13">Vaf18</strain>
    </source>
</reference>
<dbReference type="InterPro" id="IPR015683">
    <property type="entry name" value="Ionotropic_Glu_rcpt"/>
</dbReference>
<dbReference type="PRINTS" id="PR00169">
    <property type="entry name" value="KCHANNEL"/>
</dbReference>
<evidence type="ECO:0000256" key="7">
    <source>
        <dbReference type="ARBA" id="ARBA00023170"/>
    </source>
</evidence>
<keyword evidence="13" id="KW-1185">Reference proteome</keyword>
<organism evidence="12 13">
    <name type="scientific">Bosea vaviloviae</name>
    <dbReference type="NCBI Taxonomy" id="1526658"/>
    <lineage>
        <taxon>Bacteria</taxon>
        <taxon>Pseudomonadati</taxon>
        <taxon>Pseudomonadota</taxon>
        <taxon>Alphaproteobacteria</taxon>
        <taxon>Hyphomicrobiales</taxon>
        <taxon>Boseaceae</taxon>
        <taxon>Bosea</taxon>
    </lineage>
</organism>
<evidence type="ECO:0000256" key="4">
    <source>
        <dbReference type="ARBA" id="ARBA00022989"/>
    </source>
</evidence>
<sequence length="330" mass="36467">MRAPPFVLRGDDGVWSGLSIELWQQIATALKLEFEMREFDYDPDGLLNAVERNEIDIAVAALPVTPEGEARFDYSHPYFAAGLGIAVKVEPQRSVLGTLASIVTWQSLITVAGLLGLLVTVGALIWLFERRRNPEHFDPRPAYGIADGVWWAAVTMTTTGYGDKTPLTWRGRTIGLVWMFASIFCIALFSATLASSFVVGKLKTGITGPADLPRSRIAAVAGTVGEQWLGLQGMTARSYPFVIQASKALRRGEVEALVFERPILGYMIKEYGWKDLVVLPQTLAVRDYAFAFPHDSAVKEKINRTLLTITQRREWRETVQRYVGASDGGG</sequence>
<accession>A0A1D7UBM1</accession>
<keyword evidence="4 10" id="KW-1133">Transmembrane helix</keyword>
<evidence type="ECO:0000256" key="8">
    <source>
        <dbReference type="ARBA" id="ARBA00023180"/>
    </source>
</evidence>
<feature type="domain" description="Solute-binding protein family 3/N-terminal" evidence="11">
    <location>
        <begin position="2"/>
        <end position="326"/>
    </location>
</feature>
<evidence type="ECO:0000313" key="12">
    <source>
        <dbReference type="EMBL" id="AOO84768.1"/>
    </source>
</evidence>
<protein>
    <recommendedName>
        <fullName evidence="11">Solute-binding protein family 3/N-terminal domain-containing protein</fullName>
    </recommendedName>
</protein>
<evidence type="ECO:0000256" key="10">
    <source>
        <dbReference type="SAM" id="Phobius"/>
    </source>
</evidence>
<evidence type="ECO:0000256" key="1">
    <source>
        <dbReference type="ARBA" id="ARBA00004141"/>
    </source>
</evidence>
<keyword evidence="3 10" id="KW-0812">Transmembrane</keyword>
<dbReference type="SMART" id="SM00062">
    <property type="entry name" value="PBPb"/>
    <property type="match status" value="1"/>
</dbReference>